<comment type="function">
    <text evidence="3">Regulates mitochondrial small subunit maturation by controlling 15S rRNA 5'-end processing. Localizes to the 5' precursor of the 15S rRNA in a position that is subsequently occupied by mS47 in the mature yeast mtSSU. Uses structure and sequence-specific RNA recognition, binding to a single-stranded region of the precursor and specifically recognizing bases -6 to -1. The exchange of Ccm1 for mS47 is coupled to the irreversible removal of precursor rRNA that is accompanied by conformational changes of the mitoribosomal proteins uS5m and mS26. These conformational changes signal completion of 5'-end rRNA processing through protection of the mature 5'-end of the 15S rRNA and stabilization of mS47. The removal of the 5' precursor together with the dissociation of Ccm1 may be catalyzed by the 5'-3' exoribonuclease Pet127. Involved in the specific removal of group I introns in mitochondrial encoded transcripts.</text>
</comment>
<evidence type="ECO:0000313" key="6">
    <source>
        <dbReference type="Proteomes" id="UP000267251"/>
    </source>
</evidence>
<accession>A0A4P9Y8P8</accession>
<comment type="subunit">
    <text evidence="4">Binds to mitochondrial small subunit 15S rRNA.</text>
</comment>
<sequence length="599" mass="68574">MPSDHLICLLGLRRNSRRGYLKGLRCIYRKPLLNTDDLNTCLHFLVGHKKRTDVSNLMKKYPKIPRDLCTFNLLLALASRAPSAEAPSLVSEVYGQILLGGFPPNTTTMNLLLEFFHRREEWETLKRTHMDFRTHQVPFNEYTYVLLFQAAGMARDEKWLGMLRRMWLTGDRAYRTVHTYTALLEAYVWVDPSSSAGTFFLMQSEGVSGNTRTHLAMLNAACIQNHVKDAVFWLRRCGRQEAPYLALAKYLIQSDMYSEALLVRWDLQRRKISTTDSWSILWAEAFIKASAFEEADQELERLLERRRDTIPPLVLRELVRYYTQTQQVGKADSLMKVYAYGANGVGKTRRGNNEIDPAHEQVMSQAWTLLLASFARRGYLDDAFRLWRNMHISGGKGNPETASALIRACGYVKRGDRALDVWAELPDQGVPYTESLASSMLTALGRAQAPGLLDEFWRHLRSTETVEMTKRLSAVWVAAWARCGGQWARCLVEAKKYEESMDDWAWDVVITLARKSIDEGQVDPNERSMMQLMGRYQSYRSATLNSTAAIVKSKWGRRLKRHLSTMSILSVRNQMRKGPVPGLGGNPGWIRKLLGRPLF</sequence>
<keyword evidence="6" id="KW-1185">Reference proteome</keyword>
<evidence type="ECO:0000256" key="2">
    <source>
        <dbReference type="ARBA" id="ARBA00022737"/>
    </source>
</evidence>
<evidence type="ECO:0000256" key="3">
    <source>
        <dbReference type="ARBA" id="ARBA00044493"/>
    </source>
</evidence>
<dbReference type="OrthoDB" id="185373at2759"/>
<organism evidence="5 6">
    <name type="scientific">Piptocephalis cylindrospora</name>
    <dbReference type="NCBI Taxonomy" id="1907219"/>
    <lineage>
        <taxon>Eukaryota</taxon>
        <taxon>Fungi</taxon>
        <taxon>Fungi incertae sedis</taxon>
        <taxon>Zoopagomycota</taxon>
        <taxon>Zoopagomycotina</taxon>
        <taxon>Zoopagomycetes</taxon>
        <taxon>Zoopagales</taxon>
        <taxon>Piptocephalidaceae</taxon>
        <taxon>Piptocephalis</taxon>
    </lineage>
</organism>
<keyword evidence="2" id="KW-0677">Repeat</keyword>
<evidence type="ECO:0000256" key="4">
    <source>
        <dbReference type="ARBA" id="ARBA00044511"/>
    </source>
</evidence>
<dbReference type="Pfam" id="PF01535">
    <property type="entry name" value="PPR"/>
    <property type="match status" value="1"/>
</dbReference>
<dbReference type="EMBL" id="KZ987734">
    <property type="protein sequence ID" value="RKP15405.1"/>
    <property type="molecule type" value="Genomic_DNA"/>
</dbReference>
<name>A0A4P9Y8P8_9FUNG</name>
<dbReference type="InterPro" id="IPR011990">
    <property type="entry name" value="TPR-like_helical_dom_sf"/>
</dbReference>
<dbReference type="PANTHER" id="PTHR47447:SF17">
    <property type="entry name" value="OS12G0638900 PROTEIN"/>
    <property type="match status" value="1"/>
</dbReference>
<dbReference type="NCBIfam" id="TIGR00756">
    <property type="entry name" value="PPR"/>
    <property type="match status" value="1"/>
</dbReference>
<dbReference type="Gene3D" id="1.25.40.10">
    <property type="entry name" value="Tetratricopeptide repeat domain"/>
    <property type="match status" value="3"/>
</dbReference>
<dbReference type="PANTHER" id="PTHR47447">
    <property type="entry name" value="OS03G0856100 PROTEIN"/>
    <property type="match status" value="1"/>
</dbReference>
<evidence type="ECO:0000313" key="5">
    <source>
        <dbReference type="EMBL" id="RKP15405.1"/>
    </source>
</evidence>
<reference evidence="6" key="1">
    <citation type="journal article" date="2018" name="Nat. Microbiol.">
        <title>Leveraging single-cell genomics to expand the fungal tree of life.</title>
        <authorList>
            <person name="Ahrendt S.R."/>
            <person name="Quandt C.A."/>
            <person name="Ciobanu D."/>
            <person name="Clum A."/>
            <person name="Salamov A."/>
            <person name="Andreopoulos B."/>
            <person name="Cheng J.F."/>
            <person name="Woyke T."/>
            <person name="Pelin A."/>
            <person name="Henrissat B."/>
            <person name="Reynolds N.K."/>
            <person name="Benny G.L."/>
            <person name="Smith M.E."/>
            <person name="James T.Y."/>
            <person name="Grigoriev I.V."/>
        </authorList>
    </citation>
    <scope>NUCLEOTIDE SEQUENCE [LARGE SCALE GENOMIC DNA]</scope>
</reference>
<dbReference type="AlphaFoldDB" id="A0A4P9Y8P8"/>
<dbReference type="Proteomes" id="UP000267251">
    <property type="component" value="Unassembled WGS sequence"/>
</dbReference>
<comment type="similarity">
    <text evidence="1">Belongs to the CCM1 family.</text>
</comment>
<proteinExistence type="inferred from homology"/>
<gene>
    <name evidence="5" type="ORF">BJ684DRAFT_18259</name>
</gene>
<evidence type="ECO:0000256" key="1">
    <source>
        <dbReference type="ARBA" id="ARBA00006192"/>
    </source>
</evidence>
<protein>
    <submittedName>
        <fullName evidence="5">Uncharacterized protein</fullName>
    </submittedName>
</protein>
<dbReference type="InterPro" id="IPR002885">
    <property type="entry name" value="PPR_rpt"/>
</dbReference>